<proteinExistence type="predicted"/>
<reference evidence="2 3" key="1">
    <citation type="submission" date="2009-02" db="EMBL/GenBank/DDBJ databases">
        <title>Annotation of Streptomyces hygroscopicus strain ATCC 53653.</title>
        <authorList>
            <consortium name="The Broad Institute Genome Sequencing Platform"/>
            <consortium name="Broad Institute Microbial Sequencing Center"/>
            <person name="Fischbach M."/>
            <person name="Godfrey P."/>
            <person name="Ward D."/>
            <person name="Young S."/>
            <person name="Zeng Q."/>
            <person name="Koehrsen M."/>
            <person name="Alvarado L."/>
            <person name="Berlin A.M."/>
            <person name="Bochicchio J."/>
            <person name="Borenstein D."/>
            <person name="Chapman S.B."/>
            <person name="Chen Z."/>
            <person name="Engels R."/>
            <person name="Freedman E."/>
            <person name="Gellesch M."/>
            <person name="Goldberg J."/>
            <person name="Griggs A."/>
            <person name="Gujja S."/>
            <person name="Heilman E.R."/>
            <person name="Heiman D.I."/>
            <person name="Hepburn T.A."/>
            <person name="Howarth C."/>
            <person name="Jen D."/>
            <person name="Larson L."/>
            <person name="Lewis B."/>
            <person name="Mehta T."/>
            <person name="Park D."/>
            <person name="Pearson M."/>
            <person name="Richards J."/>
            <person name="Roberts A."/>
            <person name="Saif S."/>
            <person name="Shea T.D."/>
            <person name="Shenoy N."/>
            <person name="Sisk P."/>
            <person name="Stolte C."/>
            <person name="Sykes S.N."/>
            <person name="Thomson T."/>
            <person name="Walk T."/>
            <person name="White J."/>
            <person name="Yandava C."/>
            <person name="Straight P."/>
            <person name="Clardy J."/>
            <person name="Hung D."/>
            <person name="Kolter R."/>
            <person name="Mekalanos J."/>
            <person name="Walker S."/>
            <person name="Walsh C.T."/>
            <person name="Wieland-Brown L.C."/>
            <person name="Haas B."/>
            <person name="Nusbaum C."/>
            <person name="Birren B."/>
        </authorList>
    </citation>
    <scope>NUCLEOTIDE SEQUENCE [LARGE SCALE GENOMIC DNA]</scope>
    <source>
        <strain evidence="2 3">ATCC 53653</strain>
    </source>
</reference>
<dbReference type="HOGENOM" id="CLU_126481_0_0_11"/>
<accession>D9WV04</accession>
<evidence type="ECO:0000259" key="1">
    <source>
        <dbReference type="Pfam" id="PF07179"/>
    </source>
</evidence>
<dbReference type="Pfam" id="PF07179">
    <property type="entry name" value="SseB"/>
    <property type="match status" value="1"/>
</dbReference>
<dbReference type="STRING" id="457427.SSOG_08218"/>
<dbReference type="Proteomes" id="UP000003963">
    <property type="component" value="Unassembled WGS sequence"/>
</dbReference>
<name>D9WV04_9ACTN</name>
<feature type="domain" description="SseB protein N-terminal" evidence="1">
    <location>
        <begin position="45"/>
        <end position="153"/>
    </location>
</feature>
<organism evidence="2 3">
    <name type="scientific">Streptomyces himastatinicus ATCC 53653</name>
    <dbReference type="NCBI Taxonomy" id="457427"/>
    <lineage>
        <taxon>Bacteria</taxon>
        <taxon>Bacillati</taxon>
        <taxon>Actinomycetota</taxon>
        <taxon>Actinomycetes</taxon>
        <taxon>Kitasatosporales</taxon>
        <taxon>Streptomycetaceae</taxon>
        <taxon>Streptomyces</taxon>
        <taxon>Streptomyces violaceusniger group</taxon>
    </lineage>
</organism>
<dbReference type="AlphaFoldDB" id="D9WV04"/>
<gene>
    <name evidence="2" type="ORF">SSOG_08218</name>
</gene>
<keyword evidence="3" id="KW-1185">Reference proteome</keyword>
<dbReference type="EMBL" id="GG657754">
    <property type="protein sequence ID" value="EFL28504.1"/>
    <property type="molecule type" value="Genomic_DNA"/>
</dbReference>
<evidence type="ECO:0000313" key="2">
    <source>
        <dbReference type="EMBL" id="EFL28504.1"/>
    </source>
</evidence>
<evidence type="ECO:0000313" key="3">
    <source>
        <dbReference type="Proteomes" id="UP000003963"/>
    </source>
</evidence>
<dbReference type="InterPro" id="IPR009839">
    <property type="entry name" value="SseB_N"/>
</dbReference>
<protein>
    <recommendedName>
        <fullName evidence="1">SseB protein N-terminal domain-containing protein</fullName>
    </recommendedName>
</protein>
<sequence>MPYNRVFEPAVARTPAPGHGHSHIPILDGIMTALPDDNAVTATQHALGELAADRADESALNTLAGSEVLLPAAESTENTDPQAVTLPVFQQEDGAQLVPVFTTPERMHQALPQIERYHQVPLGALAQGWPSEELSLTIDAGAPEAVTLTATGVKTLLSRAG</sequence>